<evidence type="ECO:0000256" key="2">
    <source>
        <dbReference type="SAM" id="MobiDB-lite"/>
    </source>
</evidence>
<feature type="domain" description="Cullin N-terminal" evidence="3">
    <location>
        <begin position="96"/>
        <end position="223"/>
    </location>
</feature>
<dbReference type="GO" id="GO:0019901">
    <property type="term" value="F:protein kinase binding"/>
    <property type="evidence" value="ECO:0007669"/>
    <property type="project" value="TreeGrafter"/>
</dbReference>
<organism evidence="4 5">
    <name type="scientific">Biomphalaria pfeifferi</name>
    <name type="common">Bloodfluke planorb</name>
    <name type="synonym">Freshwater snail</name>
    <dbReference type="NCBI Taxonomy" id="112525"/>
    <lineage>
        <taxon>Eukaryota</taxon>
        <taxon>Metazoa</taxon>
        <taxon>Spiralia</taxon>
        <taxon>Lophotrochozoa</taxon>
        <taxon>Mollusca</taxon>
        <taxon>Gastropoda</taxon>
        <taxon>Heterobranchia</taxon>
        <taxon>Euthyneura</taxon>
        <taxon>Panpulmonata</taxon>
        <taxon>Hygrophila</taxon>
        <taxon>Lymnaeoidea</taxon>
        <taxon>Planorbidae</taxon>
        <taxon>Biomphalaria</taxon>
    </lineage>
</organism>
<reference evidence="4" key="2">
    <citation type="submission" date="2023-04" db="EMBL/GenBank/DDBJ databases">
        <authorList>
            <person name="Bu L."/>
            <person name="Lu L."/>
            <person name="Laidemitt M.R."/>
            <person name="Zhang S.M."/>
            <person name="Mutuku M."/>
            <person name="Mkoji G."/>
            <person name="Steinauer M."/>
            <person name="Loker E.S."/>
        </authorList>
    </citation>
    <scope>NUCLEOTIDE SEQUENCE</scope>
    <source>
        <strain evidence="4">KasaAsao</strain>
        <tissue evidence="4">Whole Snail</tissue>
    </source>
</reference>
<dbReference type="InterPro" id="IPR016159">
    <property type="entry name" value="Cullin_repeat-like_dom_sf"/>
</dbReference>
<gene>
    <name evidence="4" type="ORF">Bpfe_018887</name>
</gene>
<dbReference type="AlphaFoldDB" id="A0AAD8BBL6"/>
<evidence type="ECO:0000313" key="5">
    <source>
        <dbReference type="Proteomes" id="UP001233172"/>
    </source>
</evidence>
<comment type="caution">
    <text evidence="4">The sequence shown here is derived from an EMBL/GenBank/DDBJ whole genome shotgun (WGS) entry which is preliminary data.</text>
</comment>
<proteinExistence type="inferred from homology"/>
<keyword evidence="5" id="KW-1185">Reference proteome</keyword>
<evidence type="ECO:0000256" key="1">
    <source>
        <dbReference type="ARBA" id="ARBA00006019"/>
    </source>
</evidence>
<dbReference type="PANTHER" id="PTHR46636:SF1">
    <property type="entry name" value="CDK2-ASSOCIATED AND CULLIN DOMAIN-CONTAINING PROTEIN 1"/>
    <property type="match status" value="1"/>
</dbReference>
<dbReference type="InterPro" id="IPR042652">
    <property type="entry name" value="CACUL1"/>
</dbReference>
<dbReference type="SUPFAM" id="SSF74788">
    <property type="entry name" value="Cullin repeat-like"/>
    <property type="match status" value="1"/>
</dbReference>
<dbReference type="InterPro" id="IPR001373">
    <property type="entry name" value="Cullin_N"/>
</dbReference>
<evidence type="ECO:0000313" key="4">
    <source>
        <dbReference type="EMBL" id="KAK0051672.1"/>
    </source>
</evidence>
<dbReference type="PANTHER" id="PTHR46636">
    <property type="entry name" value="CDK2-ASSOCIATED AND CULLIN DOMAIN-CONTAINING PROTEIN 1"/>
    <property type="match status" value="1"/>
</dbReference>
<feature type="region of interest" description="Disordered" evidence="2">
    <location>
        <begin position="1"/>
        <end position="21"/>
    </location>
</feature>
<dbReference type="GO" id="GO:0031625">
    <property type="term" value="F:ubiquitin protein ligase binding"/>
    <property type="evidence" value="ECO:0007669"/>
    <property type="project" value="InterPro"/>
</dbReference>
<dbReference type="Pfam" id="PF00888">
    <property type="entry name" value="Cullin"/>
    <property type="match status" value="1"/>
</dbReference>
<dbReference type="Gene3D" id="1.20.1310.10">
    <property type="entry name" value="Cullin Repeats"/>
    <property type="match status" value="1"/>
</dbReference>
<dbReference type="EMBL" id="JASAOG010000101">
    <property type="protein sequence ID" value="KAK0051672.1"/>
    <property type="molecule type" value="Genomic_DNA"/>
</dbReference>
<evidence type="ECO:0000259" key="3">
    <source>
        <dbReference type="Pfam" id="PF00888"/>
    </source>
</evidence>
<reference evidence="4" key="1">
    <citation type="journal article" date="2023" name="PLoS Negl. Trop. Dis.">
        <title>A genome sequence for Biomphalaria pfeifferi, the major vector snail for the human-infecting parasite Schistosoma mansoni.</title>
        <authorList>
            <person name="Bu L."/>
            <person name="Lu L."/>
            <person name="Laidemitt M.R."/>
            <person name="Zhang S.M."/>
            <person name="Mutuku M."/>
            <person name="Mkoji G."/>
            <person name="Steinauer M."/>
            <person name="Loker E.S."/>
        </authorList>
    </citation>
    <scope>NUCLEOTIDE SEQUENCE</scope>
    <source>
        <strain evidence="4">KasaAsao</strain>
    </source>
</reference>
<accession>A0AAD8BBL6</accession>
<protein>
    <submittedName>
        <fullName evidence="4">CDK2-associated and cullin domain-containing protein 1</fullName>
    </submittedName>
</protein>
<name>A0AAD8BBL6_BIOPF</name>
<dbReference type="GO" id="GO:0006511">
    <property type="term" value="P:ubiquitin-dependent protein catabolic process"/>
    <property type="evidence" value="ECO:0007669"/>
    <property type="project" value="InterPro"/>
</dbReference>
<dbReference type="GO" id="GO:0000082">
    <property type="term" value="P:G1/S transition of mitotic cell cycle"/>
    <property type="evidence" value="ECO:0007669"/>
    <property type="project" value="TreeGrafter"/>
</dbReference>
<sequence>MDEPMEASYNNPGLDGVQHQGQQQVEQVLLGHRDQHTFGNSVNMNVDLATPSPASSHPGIASDDTNITKPHFTPLLRPGSMVMMTLTEEDYEVQYWPKLKNAIDHLLNIKPGAYIPISYEQMYSCVYKCVCKQFSERLYNDLLNHLTSHMEYLNQELRKHEGETIPYIETFSFLMHQYLQALSGIVPIFNYMNRFYVENKLKTDLNEELRKLFCLKVVDVHIGNLIKMLDEVSAVPFAISPPTMASVMKNLYALNEGYSKLNPALFSRYLPNILPPTDPAYLDQYAQEARTVQQHIASMEFSHRNLHFCDSQWCATVDVVTYFPQLG</sequence>
<comment type="similarity">
    <text evidence="1">Belongs to the cullin family.</text>
</comment>
<dbReference type="Proteomes" id="UP001233172">
    <property type="component" value="Unassembled WGS sequence"/>
</dbReference>